<proteinExistence type="predicted"/>
<dbReference type="PATRIC" id="fig|81857.3.peg.732"/>
<name>A0A0R2FP99_9LACO</name>
<evidence type="ECO:0000313" key="2">
    <source>
        <dbReference type="Proteomes" id="UP000051751"/>
    </source>
</evidence>
<reference evidence="1 2" key="1">
    <citation type="journal article" date="2015" name="Genome Announc.">
        <title>Expanding the biotechnology potential of lactobacilli through comparative genomics of 213 strains and associated genera.</title>
        <authorList>
            <person name="Sun Z."/>
            <person name="Harris H.M."/>
            <person name="McCann A."/>
            <person name="Guo C."/>
            <person name="Argimon S."/>
            <person name="Zhang W."/>
            <person name="Yang X."/>
            <person name="Jeffery I.B."/>
            <person name="Cooney J.C."/>
            <person name="Kagawa T.F."/>
            <person name="Liu W."/>
            <person name="Song Y."/>
            <person name="Salvetti E."/>
            <person name="Wrobel A."/>
            <person name="Rasinkangas P."/>
            <person name="Parkhill J."/>
            <person name="Rea M.C."/>
            <person name="O'Sullivan O."/>
            <person name="Ritari J."/>
            <person name="Douillard F.P."/>
            <person name="Paul Ross R."/>
            <person name="Yang R."/>
            <person name="Briner A.E."/>
            <person name="Felis G.E."/>
            <person name="de Vos W.M."/>
            <person name="Barrangou R."/>
            <person name="Klaenhammer T.R."/>
            <person name="Caufield P.W."/>
            <person name="Cui Y."/>
            <person name="Zhang H."/>
            <person name="O'Toole P.W."/>
        </authorList>
    </citation>
    <scope>NUCLEOTIDE SEQUENCE [LARGE SCALE GENOMIC DNA]</scope>
    <source>
        <strain evidence="1 2">ATCC BAA-66</strain>
    </source>
</reference>
<sequence length="90" mass="10223">MEKTKMHNERRWLSYAQQETMKILAGDMTAMHALHYLGNLATEQMKTEIIKFANPANAPLTIANKGFNDPLIDTGALRDSITYRIVPKTM</sequence>
<comment type="caution">
    <text evidence="1">The sequence shown here is derived from an EMBL/GenBank/DDBJ whole genome shotgun (WGS) entry which is preliminary data.</text>
</comment>
<dbReference type="Proteomes" id="UP000051751">
    <property type="component" value="Unassembled WGS sequence"/>
</dbReference>
<protein>
    <submittedName>
        <fullName evidence="1">Uncharacterized protein</fullName>
    </submittedName>
</protein>
<organism evidence="1 2">
    <name type="scientific">Lactobacillus selangorensis</name>
    <dbReference type="NCBI Taxonomy" id="81857"/>
    <lineage>
        <taxon>Bacteria</taxon>
        <taxon>Bacillati</taxon>
        <taxon>Bacillota</taxon>
        <taxon>Bacilli</taxon>
        <taxon>Lactobacillales</taxon>
        <taxon>Lactobacillaceae</taxon>
        <taxon>Lactobacillus</taxon>
    </lineage>
</organism>
<evidence type="ECO:0000313" key="1">
    <source>
        <dbReference type="EMBL" id="KRN27159.1"/>
    </source>
</evidence>
<dbReference type="AlphaFoldDB" id="A0A0R2FP99"/>
<dbReference type="EMBL" id="JQAT01000012">
    <property type="protein sequence ID" value="KRN27159.1"/>
    <property type="molecule type" value="Genomic_DNA"/>
</dbReference>
<gene>
    <name evidence="1" type="ORF">IV38_GL000727</name>
</gene>
<accession>A0A0R2FP99</accession>